<evidence type="ECO:0000313" key="3">
    <source>
        <dbReference type="Proteomes" id="UP000092583"/>
    </source>
</evidence>
<dbReference type="AlphaFoldDB" id="A0A1B9IYM5"/>
<protein>
    <submittedName>
        <fullName evidence="2">Uncharacterized protein</fullName>
    </submittedName>
</protein>
<feature type="region of interest" description="Disordered" evidence="1">
    <location>
        <begin position="64"/>
        <end position="120"/>
    </location>
</feature>
<reference evidence="2 3" key="1">
    <citation type="submission" date="2013-07" db="EMBL/GenBank/DDBJ databases">
        <title>The Genome Sequence of Kwoniella mangroviensis CBS10435.</title>
        <authorList>
            <consortium name="The Broad Institute Genome Sequencing Platform"/>
            <person name="Cuomo C."/>
            <person name="Litvintseva A."/>
            <person name="Chen Y."/>
            <person name="Heitman J."/>
            <person name="Sun S."/>
            <person name="Springer D."/>
            <person name="Dromer F."/>
            <person name="Young S.K."/>
            <person name="Zeng Q."/>
            <person name="Gargeya S."/>
            <person name="Fitzgerald M."/>
            <person name="Abouelleil A."/>
            <person name="Alvarado L."/>
            <person name="Berlin A.M."/>
            <person name="Chapman S.B."/>
            <person name="Dewar J."/>
            <person name="Goldberg J."/>
            <person name="Griggs A."/>
            <person name="Gujja S."/>
            <person name="Hansen M."/>
            <person name="Howarth C."/>
            <person name="Imamovic A."/>
            <person name="Larimer J."/>
            <person name="McCowan C."/>
            <person name="Murphy C."/>
            <person name="Pearson M."/>
            <person name="Priest M."/>
            <person name="Roberts A."/>
            <person name="Saif S."/>
            <person name="Shea T."/>
            <person name="Sykes S."/>
            <person name="Wortman J."/>
            <person name="Nusbaum C."/>
            <person name="Birren B."/>
        </authorList>
    </citation>
    <scope>NUCLEOTIDE SEQUENCE [LARGE SCALE GENOMIC DNA]</scope>
    <source>
        <strain evidence="2 3">CBS 10435</strain>
    </source>
</reference>
<proteinExistence type="predicted"/>
<feature type="compositionally biased region" description="Polar residues" evidence="1">
    <location>
        <begin position="82"/>
        <end position="95"/>
    </location>
</feature>
<name>A0A1B9IYM5_9TREE</name>
<organism evidence="2 3">
    <name type="scientific">Kwoniella mangroviensis CBS 10435</name>
    <dbReference type="NCBI Taxonomy" id="1331196"/>
    <lineage>
        <taxon>Eukaryota</taxon>
        <taxon>Fungi</taxon>
        <taxon>Dikarya</taxon>
        <taxon>Basidiomycota</taxon>
        <taxon>Agaricomycotina</taxon>
        <taxon>Tremellomycetes</taxon>
        <taxon>Tremellales</taxon>
        <taxon>Cryptococcaceae</taxon>
        <taxon>Kwoniella</taxon>
    </lineage>
</organism>
<dbReference type="EMBL" id="KI669459">
    <property type="protein sequence ID" value="OCF60631.1"/>
    <property type="molecule type" value="Genomic_DNA"/>
</dbReference>
<keyword evidence="3" id="KW-1185">Reference proteome</keyword>
<reference evidence="3" key="2">
    <citation type="submission" date="2013-12" db="EMBL/GenBank/DDBJ databases">
        <title>Evolution of pathogenesis and genome organization in the Tremellales.</title>
        <authorList>
            <person name="Cuomo C."/>
            <person name="Litvintseva A."/>
            <person name="Heitman J."/>
            <person name="Chen Y."/>
            <person name="Sun S."/>
            <person name="Springer D."/>
            <person name="Dromer F."/>
            <person name="Young S."/>
            <person name="Zeng Q."/>
            <person name="Chapman S."/>
            <person name="Gujja S."/>
            <person name="Saif S."/>
            <person name="Birren B."/>
        </authorList>
    </citation>
    <scope>NUCLEOTIDE SEQUENCE [LARGE SCALE GENOMIC DNA]</scope>
    <source>
        <strain evidence="3">CBS 10435</strain>
    </source>
</reference>
<accession>A0A1B9IYM5</accession>
<sequence>MPPKVEKKSWNDDHTAILLRGIIRQSLIHRSDIYQLPGLEGVSENGGDRINKKLQSILKKLSEKYPGMVDEELKSLGRSRTKNGNSNGITTPTSSPKKDKGGNGNTTPKKRKVKEEEEDE</sequence>
<dbReference type="OrthoDB" id="2562728at2759"/>
<evidence type="ECO:0000256" key="1">
    <source>
        <dbReference type="SAM" id="MobiDB-lite"/>
    </source>
</evidence>
<dbReference type="Proteomes" id="UP000092583">
    <property type="component" value="Unassembled WGS sequence"/>
</dbReference>
<gene>
    <name evidence="2" type="ORF">L486_00267</name>
</gene>
<evidence type="ECO:0000313" key="2">
    <source>
        <dbReference type="EMBL" id="OCF60631.1"/>
    </source>
</evidence>